<proteinExistence type="predicted"/>
<sequence length="140" mass="16502">MSFVSNRVNRNFIPSYETDAVDWFDFCEELDQEYFDKIHNGTLTDEDKVEIIEDIRCNLECGTQLCGKIIDDNGQEINTQHDIYRVMGLNEEDVLRENWENQSENEGILFDVSRSDEVKPEYFWLGRTGKYLFVGYGWSC</sequence>
<reference evidence="1" key="1">
    <citation type="journal article" date="2020" name="Nature">
        <title>Giant virus diversity and host interactions through global metagenomics.</title>
        <authorList>
            <person name="Schulz F."/>
            <person name="Roux S."/>
            <person name="Paez-Espino D."/>
            <person name="Jungbluth S."/>
            <person name="Walsh D.A."/>
            <person name="Denef V.J."/>
            <person name="McMahon K.D."/>
            <person name="Konstantinidis K.T."/>
            <person name="Eloe-Fadrosh E.A."/>
            <person name="Kyrpides N.C."/>
            <person name="Woyke T."/>
        </authorList>
    </citation>
    <scope>NUCLEOTIDE SEQUENCE</scope>
    <source>
        <strain evidence="1">GVMAG-M-3300018868-6</strain>
    </source>
</reference>
<organism evidence="1">
    <name type="scientific">viral metagenome</name>
    <dbReference type="NCBI Taxonomy" id="1070528"/>
    <lineage>
        <taxon>unclassified sequences</taxon>
        <taxon>metagenomes</taxon>
        <taxon>organismal metagenomes</taxon>
    </lineage>
</organism>
<dbReference type="EMBL" id="MN739257">
    <property type="protein sequence ID" value="QHS95800.1"/>
    <property type="molecule type" value="Genomic_DNA"/>
</dbReference>
<evidence type="ECO:0000313" key="1">
    <source>
        <dbReference type="EMBL" id="QHS95800.1"/>
    </source>
</evidence>
<dbReference type="AlphaFoldDB" id="A0A6C0BUP0"/>
<name>A0A6C0BUP0_9ZZZZ</name>
<protein>
    <submittedName>
        <fullName evidence="1">Uncharacterized protein</fullName>
    </submittedName>
</protein>
<accession>A0A6C0BUP0</accession>